<accession>A0A7R8X5V9</accession>
<dbReference type="Gene3D" id="3.30.200.20">
    <property type="entry name" value="Phosphorylase Kinase, domain 1"/>
    <property type="match status" value="1"/>
</dbReference>
<keyword evidence="2" id="KW-0067">ATP-binding</keyword>
<dbReference type="PANTHER" id="PTHR24346">
    <property type="entry name" value="MAP/MICROTUBULE AFFINITY-REGULATING KINASE"/>
    <property type="match status" value="1"/>
</dbReference>
<feature type="compositionally biased region" description="Polar residues" evidence="3">
    <location>
        <begin position="490"/>
        <end position="503"/>
    </location>
</feature>
<feature type="region of interest" description="Disordered" evidence="3">
    <location>
        <begin position="1354"/>
        <end position="1570"/>
    </location>
</feature>
<dbReference type="GO" id="GO:0050321">
    <property type="term" value="F:tau-protein kinase activity"/>
    <property type="evidence" value="ECO:0007669"/>
    <property type="project" value="TreeGrafter"/>
</dbReference>
<organism evidence="5">
    <name type="scientific">Darwinula stevensoni</name>
    <dbReference type="NCBI Taxonomy" id="69355"/>
    <lineage>
        <taxon>Eukaryota</taxon>
        <taxon>Metazoa</taxon>
        <taxon>Ecdysozoa</taxon>
        <taxon>Arthropoda</taxon>
        <taxon>Crustacea</taxon>
        <taxon>Oligostraca</taxon>
        <taxon>Ostracoda</taxon>
        <taxon>Podocopa</taxon>
        <taxon>Podocopida</taxon>
        <taxon>Darwinulocopina</taxon>
        <taxon>Darwinuloidea</taxon>
        <taxon>Darwinulidae</taxon>
        <taxon>Darwinula</taxon>
    </lineage>
</organism>
<dbReference type="GO" id="GO:0005524">
    <property type="term" value="F:ATP binding"/>
    <property type="evidence" value="ECO:0007669"/>
    <property type="project" value="UniProtKB-KW"/>
</dbReference>
<feature type="region of interest" description="Disordered" evidence="3">
    <location>
        <begin position="2124"/>
        <end position="2151"/>
    </location>
</feature>
<feature type="compositionally biased region" description="Basic and acidic residues" evidence="3">
    <location>
        <begin position="1647"/>
        <end position="1662"/>
    </location>
</feature>
<dbReference type="Proteomes" id="UP000677054">
    <property type="component" value="Unassembled WGS sequence"/>
</dbReference>
<dbReference type="Pfam" id="PF00069">
    <property type="entry name" value="Pkinase"/>
    <property type="match status" value="1"/>
</dbReference>
<proteinExistence type="predicted"/>
<feature type="compositionally biased region" description="Acidic residues" evidence="3">
    <location>
        <begin position="607"/>
        <end position="618"/>
    </location>
</feature>
<feature type="compositionally biased region" description="Polar residues" evidence="3">
    <location>
        <begin position="2131"/>
        <end position="2142"/>
    </location>
</feature>
<feature type="region of interest" description="Disordered" evidence="3">
    <location>
        <begin position="673"/>
        <end position="1059"/>
    </location>
</feature>
<feature type="compositionally biased region" description="Basic and acidic residues" evidence="3">
    <location>
        <begin position="1932"/>
        <end position="1953"/>
    </location>
</feature>
<feature type="compositionally biased region" description="Low complexity" evidence="3">
    <location>
        <begin position="1205"/>
        <end position="1224"/>
    </location>
</feature>
<dbReference type="SMART" id="SM00220">
    <property type="entry name" value="S_TKc"/>
    <property type="match status" value="1"/>
</dbReference>
<feature type="compositionally biased region" description="Polar residues" evidence="3">
    <location>
        <begin position="932"/>
        <end position="957"/>
    </location>
</feature>
<feature type="compositionally biased region" description="Basic residues" evidence="3">
    <location>
        <begin position="582"/>
        <end position="594"/>
    </location>
</feature>
<evidence type="ECO:0000313" key="5">
    <source>
        <dbReference type="EMBL" id="CAD7243363.1"/>
    </source>
</evidence>
<sequence>MVVSEGALSNITGGMEGATGVRLNTHKHKLKHRFDIMRKLGQGTYGKVQLAVNKETGQEAMAANETSRDPISWHAAHTRAHDSLANLDYELCSVYLRAESSSELHQPVTFPRAGGRAEVVAGQSTAPLLLYKLDNNSLYNNSGAVLLLLYKLDKLKYVSKSCYHLKDKKVAIKTIKKAKIETDQDLIRIRREIQIMSSVQHPSIIHIYEVFENREKIILVMEYAAGGELYDYLSERKVLPEEEARRIFRQIAAACYYCHKHKICHRDLKLENILLDEKGNAKIADFGLSNVYDGKHLLTTFCGSPLYASPEIVKGIPYYGPEVDCWSLGVLLYTLVYGAMPFDGSNFKRLVKQITNGEYYEPKKPSDASELIRSMLTVAPKRRADIEDICSHWWVNEGYSVSCLEVADELACQTPVRLDLLLSLAPCPTSTEKLVIDDQDEVSASLSLGNTSAEAPSTSVTQQHQSAADRDPMNEYLNSADMFARNHSSGSLMEVDQSVSTQAPKPPIHEDVDIPEVPSSGKRKLKDTSIADVRPSKQVEALPSEPASGEQEQVSLSSEDARRILKDVSEKAKKLPETPTKKAVRPFLRSRLKKESKSVPNLSSMVDYDEEGDEEDVPLESSKTKVSPAHSKQEQHSQPQEKAAVPCDNLPQSPSKDVSPHIVDQSVVTELEIDPQVHSECAKPSNNKGSDSVEESIPLVPETQDASKSECKHPAVQPSGKDMKPHDIKMETNLTETENTCKIDASSLPEQSEETTVITPSVDTSAKLQPISPTEIQPSSPGVDTPKKIVKKKSPADKTKKSDSSTTKVKTTKVGSKKEGASTKTGPQSSRQVPEESSKSESSSQPRYSRQNSRNILEAVKMFDGGVAKPGEGKSQTLERPKKVLIPGVKISDARKQFELKNGGNGSGEKPPSVIPSRTVSDAKKKFEDNGVTRSQSQAPKSERPTSVTKSGETSPPTKIPTLKSSESPKRRDSLKSDSDESSGSSGKNGVQRRPSARRSTAVRVPSKSSVDQRGKSVTSRKEFETAKGKESKGLPTEGEPESGIKEPTPSPEEEKIACGVADVKVEKVTEEIGVMVEALKSQDENVKSPQAPEKEETIPSATEKTAEEEKTQLKEEREEIKREEKLARKSVEREETKKEEKSLKPPEKGKGRRKSPSKTPPRLYIPKPHQAKKESPPPVLEQGMKSVMLEIQPNVTKEALLMVQSPPNTPKSTPSSSQSTTPKADIISPALTESPKRPSSLHSLKSPPPIPIPDHGEPTSADIAGTETSFLRKISEPKGEVISKRRSFYEEDATTPTNITEYQAAFGANNKQFSTPSAQGQPRRISHAEFELSNAENKDGHVPHKYTAQRSEVAFPVQAPEMPKRATSVEPSMETGRPRPAKAIQRKTSERVIPILMEETQEQMKPQPLPLERSNSRQSESSSQASSENGLHTPPGLRPLRQSAREYIIPIALEGGGYATPTSTPGPATNEAPEWPKPWSKTRPSPLRTKRSSLLNDIGGRTDEEGHPIPSGLQRLSSFGKHQPTEENNERPLPGAPPRTTMRMPPSERVEKSDSFSSAGEDDDDDDGFDILTAESLFSALLSRVRSLTRRINKEEAFPTRRFSSHFGVPFHPRDFPDHPITTTFHPYSHQNSDAPRCGSEGSFGGEKREEPESPWRRKDSPTWQSSITTQMRGDSPNVIFQRQSSSSSEGTDALVAEEYGGPRTHSHVGELEEGPQTQTVSTVSPHHIEVNNWEEITREGLDEGGICFYLADMNKWIPRNTKPEAESPVYTPSMTRRMFYTSRTPVSTSDLHSIGEGHCSTPTPRRQSRYARSCTSEIPDAESRMKARNEIISRLTRVTATPTASSMSSDANFKPFNVTVTRLLRRPRSVIGAVESSDDRSSLLSTNPPHPPSLGEAEGRDGGHRISSWISSSSQFPSYRSSLTRMIHLGDRSGKKSESDGLNAKKEDHTYENIWEMSSAPKGKGSTKSLTSPRSDHMETLKSPEGGEANQENGSSHIPRWISGLRRPVSMIESSDTGVTRELTPGLQNGEAENSEATTPSDSMDSVSIASDIDLDLEEESVSERIRRKSYYSRFNDSYPRRRSLTRNGARPESWMYSLPHRSLSSRSHVLRPPLDIDRFSRDPGWCSGATSPSRSSLTNGFGGDHHEGDLDDSLHISLNQSIEDYSSGIGSFHSSSATDANKSKSNRTRGGGAVGEEEWLKGQKKSSLPPRGKRDQPLSPLPDTRSTYLGLL</sequence>
<feature type="region of interest" description="Disordered" evidence="3">
    <location>
        <begin position="1874"/>
        <end position="1912"/>
    </location>
</feature>
<feature type="region of interest" description="Disordered" evidence="3">
    <location>
        <begin position="1615"/>
        <end position="1672"/>
    </location>
</feature>
<feature type="compositionally biased region" description="Basic and acidic residues" evidence="3">
    <location>
        <begin position="794"/>
        <end position="803"/>
    </location>
</feature>
<feature type="region of interest" description="Disordered" evidence="3">
    <location>
        <begin position="1932"/>
        <end position="2049"/>
    </location>
</feature>
<evidence type="ECO:0000256" key="3">
    <source>
        <dbReference type="SAM" id="MobiDB-lite"/>
    </source>
</evidence>
<dbReference type="PROSITE" id="PS50011">
    <property type="entry name" value="PROTEIN_KINASE_DOM"/>
    <property type="match status" value="1"/>
</dbReference>
<feature type="region of interest" description="Disordered" evidence="3">
    <location>
        <begin position="1789"/>
        <end position="1814"/>
    </location>
</feature>
<feature type="compositionally biased region" description="Polar residues" evidence="3">
    <location>
        <begin position="748"/>
        <end position="782"/>
    </location>
</feature>
<feature type="region of interest" description="Disordered" evidence="3">
    <location>
        <begin position="449"/>
        <end position="469"/>
    </location>
</feature>
<feature type="compositionally biased region" description="Basic and acidic residues" evidence="3">
    <location>
        <begin position="1081"/>
        <end position="1098"/>
    </location>
</feature>
<evidence type="ECO:0000259" key="4">
    <source>
        <dbReference type="PROSITE" id="PS50011"/>
    </source>
</evidence>
<feature type="compositionally biased region" description="Low complexity" evidence="3">
    <location>
        <begin position="804"/>
        <end position="814"/>
    </location>
</feature>
<dbReference type="EMBL" id="CAJPEV010000418">
    <property type="protein sequence ID" value="CAG0885062.1"/>
    <property type="molecule type" value="Genomic_DNA"/>
</dbReference>
<dbReference type="FunFam" id="1.10.510.10:FF:000389">
    <property type="entry name" value="Uncharacterized protein, isoform E"/>
    <property type="match status" value="1"/>
</dbReference>
<feature type="compositionally biased region" description="Polar residues" evidence="3">
    <location>
        <begin position="2033"/>
        <end position="2049"/>
    </location>
</feature>
<keyword evidence="1" id="KW-0547">Nucleotide-binding</keyword>
<feature type="compositionally biased region" description="Polar residues" evidence="3">
    <location>
        <begin position="449"/>
        <end position="466"/>
    </location>
</feature>
<feature type="compositionally biased region" description="Basic and acidic residues" evidence="3">
    <location>
        <begin position="559"/>
        <end position="580"/>
    </location>
</feature>
<feature type="compositionally biased region" description="Low complexity" evidence="3">
    <location>
        <begin position="1417"/>
        <end position="1430"/>
    </location>
</feature>
<evidence type="ECO:0000313" key="6">
    <source>
        <dbReference type="Proteomes" id="UP000677054"/>
    </source>
</evidence>
<feature type="compositionally biased region" description="Basic and acidic residues" evidence="3">
    <location>
        <begin position="1105"/>
        <end position="1150"/>
    </location>
</feature>
<dbReference type="GO" id="GO:0035556">
    <property type="term" value="P:intracellular signal transduction"/>
    <property type="evidence" value="ECO:0007669"/>
    <property type="project" value="TreeGrafter"/>
</dbReference>
<feature type="compositionally biased region" description="Polar residues" evidence="3">
    <location>
        <begin position="1622"/>
        <end position="1635"/>
    </location>
</feature>
<feature type="region of interest" description="Disordered" evidence="3">
    <location>
        <begin position="2172"/>
        <end position="2235"/>
    </location>
</feature>
<feature type="compositionally biased region" description="Polar residues" evidence="3">
    <location>
        <begin position="822"/>
        <end position="832"/>
    </location>
</feature>
<keyword evidence="6" id="KW-1185">Reference proteome</keyword>
<dbReference type="Gene3D" id="1.10.510.10">
    <property type="entry name" value="Transferase(Phosphotransferase) domain 1"/>
    <property type="match status" value="1"/>
</dbReference>
<reference evidence="5" key="1">
    <citation type="submission" date="2020-11" db="EMBL/GenBank/DDBJ databases">
        <authorList>
            <person name="Tran Van P."/>
        </authorList>
    </citation>
    <scope>NUCLEOTIDE SEQUENCE</scope>
</reference>
<dbReference type="PANTHER" id="PTHR24346:SF93">
    <property type="entry name" value="NUAK FAMILY SNF1-LIKE KINASE 1"/>
    <property type="match status" value="1"/>
</dbReference>
<dbReference type="EMBL" id="LR899935">
    <property type="protein sequence ID" value="CAD7243363.1"/>
    <property type="molecule type" value="Genomic_DNA"/>
</dbReference>
<protein>
    <recommendedName>
        <fullName evidence="4">Protein kinase domain-containing protein</fullName>
    </recommendedName>
</protein>
<feature type="compositionally biased region" description="Basic and acidic residues" evidence="3">
    <location>
        <begin position="921"/>
        <end position="931"/>
    </location>
</feature>
<gene>
    <name evidence="5" type="ORF">DSTB1V02_LOCUS3287</name>
</gene>
<name>A0A7R8X5V9_9CRUS</name>
<dbReference type="PROSITE" id="PS00108">
    <property type="entry name" value="PROTEIN_KINASE_ST"/>
    <property type="match status" value="1"/>
</dbReference>
<feature type="compositionally biased region" description="Basic and acidic residues" evidence="3">
    <location>
        <begin position="967"/>
        <end position="979"/>
    </location>
</feature>
<dbReference type="InterPro" id="IPR011009">
    <property type="entry name" value="Kinase-like_dom_sf"/>
</dbReference>
<feature type="region of interest" description="Disordered" evidence="3">
    <location>
        <begin position="1705"/>
        <end position="1724"/>
    </location>
</feature>
<dbReference type="SUPFAM" id="SSF56112">
    <property type="entry name" value="Protein kinase-like (PK-like)"/>
    <property type="match status" value="1"/>
</dbReference>
<feature type="compositionally biased region" description="Basic and acidic residues" evidence="3">
    <location>
        <begin position="1011"/>
        <end position="1033"/>
    </location>
</feature>
<feature type="region of interest" description="Disordered" evidence="3">
    <location>
        <begin position="490"/>
        <end position="660"/>
    </location>
</feature>
<feature type="compositionally biased region" description="Basic and acidic residues" evidence="3">
    <location>
        <begin position="526"/>
        <end position="537"/>
    </location>
</feature>
<dbReference type="InterPro" id="IPR008271">
    <property type="entry name" value="Ser/Thr_kinase_AS"/>
</dbReference>
<feature type="domain" description="Protein kinase" evidence="4">
    <location>
        <begin position="34"/>
        <end position="395"/>
    </location>
</feature>
<dbReference type="InterPro" id="IPR000719">
    <property type="entry name" value="Prot_kinase_dom"/>
</dbReference>
<evidence type="ECO:0000256" key="1">
    <source>
        <dbReference type="ARBA" id="ARBA00022741"/>
    </source>
</evidence>
<feature type="compositionally biased region" description="Acidic residues" evidence="3">
    <location>
        <begin position="1561"/>
        <end position="1570"/>
    </location>
</feature>
<feature type="compositionally biased region" description="Polar residues" evidence="3">
    <location>
        <begin position="1663"/>
        <end position="1672"/>
    </location>
</feature>
<dbReference type="GO" id="GO:0000226">
    <property type="term" value="P:microtubule cytoskeleton organization"/>
    <property type="evidence" value="ECO:0007669"/>
    <property type="project" value="TreeGrafter"/>
</dbReference>
<dbReference type="OrthoDB" id="193931at2759"/>
<feature type="compositionally biased region" description="Polar residues" evidence="3">
    <location>
        <begin position="845"/>
        <end position="855"/>
    </location>
</feature>
<feature type="compositionally biased region" description="Basic and acidic residues" evidence="3">
    <location>
        <begin position="721"/>
        <end position="730"/>
    </location>
</feature>
<dbReference type="GO" id="GO:0005737">
    <property type="term" value="C:cytoplasm"/>
    <property type="evidence" value="ECO:0007669"/>
    <property type="project" value="TreeGrafter"/>
</dbReference>
<evidence type="ECO:0000256" key="2">
    <source>
        <dbReference type="ARBA" id="ARBA00022840"/>
    </source>
</evidence>
<feature type="region of interest" description="Disordered" evidence="3">
    <location>
        <begin position="1078"/>
        <end position="1263"/>
    </location>
</feature>